<evidence type="ECO:0000256" key="4">
    <source>
        <dbReference type="ARBA" id="ARBA00022723"/>
    </source>
</evidence>
<accession>A0A9P0FJ57</accession>
<keyword evidence="3" id="KW-0963">Cytoplasm</keyword>
<sequence>MSSTSVSNNEKLLRLLYLSNTSPKYISGNPDKYSLPQIDATIFDEYLKLPEEFLKTIETVSAYNIHPQRKTIFYALARFLNTQKLPEEVKSKITKTAIDISKSDEDFFDYLKFCTTFRTGKTKISTCVRKRVKAFYKNKTAEELVDSYILHKSVHGWDHRTLLKLTHIKSDTLSKNLVINYILLNDVKTENIKDETSMKLIENLKEINTLRTTKDVAVALPIINKFKLTHHHLTPFLQKHQEAWNAVISNMSIRDILKSLPKLYRLGFLKQNLEVYKIIVACLTDAEKIKKDQIFPLEIFIALKNFEKGGKPVDPKLIDHLTKEKKLGEEELAKAKTLVEPKCPNIVNNIHKCLSMSYSNIQSTGLKFLITIDVTESMNLPCLHSKNITSIEAALAITLSFLKSEKNVTTALFKDKDIQLINFKSSDSYSDNLKKLKEHKSTYMIPFSGVEWALHKNKSFDVLINFVHHHEFSSAVPKEHRDKISRGLKSIHKYQETVNKSAKIVNICLATSRLVIADESRNIIDIAGLDEGVPKVLHTFLNGKFC</sequence>
<dbReference type="InterPro" id="IPR008858">
    <property type="entry name" value="TROVE_dom"/>
</dbReference>
<dbReference type="InterPro" id="IPR056800">
    <property type="entry name" value="vWA_Ro60"/>
</dbReference>
<comment type="similarity">
    <text evidence="2">Belongs to the Ro 60 kDa family.</text>
</comment>
<dbReference type="InterPro" id="IPR037214">
    <property type="entry name" value="TROVE_dom_sf"/>
</dbReference>
<dbReference type="SUPFAM" id="SSF140864">
    <property type="entry name" value="TROVE domain-like"/>
    <property type="match status" value="1"/>
</dbReference>
<dbReference type="InterPro" id="IPR040322">
    <property type="entry name" value="TROVE2"/>
</dbReference>
<evidence type="ECO:0000256" key="3">
    <source>
        <dbReference type="ARBA" id="ARBA00022490"/>
    </source>
</evidence>
<dbReference type="AlphaFoldDB" id="A0A9P0FJ57"/>
<dbReference type="InterPro" id="IPR036465">
    <property type="entry name" value="vWFA_dom_sf"/>
</dbReference>
<dbReference type="EMBL" id="OV121137">
    <property type="protein sequence ID" value="CAH0559179.1"/>
    <property type="molecule type" value="Genomic_DNA"/>
</dbReference>
<comment type="subcellular location">
    <subcellularLocation>
        <location evidence="1">Cytoplasm</location>
    </subcellularLocation>
</comment>
<evidence type="ECO:0000256" key="6">
    <source>
        <dbReference type="ARBA" id="ARBA00023274"/>
    </source>
</evidence>
<dbReference type="PANTHER" id="PTHR14202">
    <property type="entry name" value="60 KDA RIBONUCLEOPROTEIN SSA/RO"/>
    <property type="match status" value="1"/>
</dbReference>
<dbReference type="Gene3D" id="3.40.50.410">
    <property type="entry name" value="von Willebrand factor, type A domain"/>
    <property type="match status" value="1"/>
</dbReference>
<dbReference type="GO" id="GO:1990904">
    <property type="term" value="C:ribonucleoprotein complex"/>
    <property type="evidence" value="ECO:0007669"/>
    <property type="project" value="UniProtKB-KW"/>
</dbReference>
<dbReference type="SUPFAM" id="SSF53300">
    <property type="entry name" value="vWA-like"/>
    <property type="match status" value="1"/>
</dbReference>
<evidence type="ECO:0000256" key="1">
    <source>
        <dbReference type="ARBA" id="ARBA00004496"/>
    </source>
</evidence>
<evidence type="ECO:0000256" key="2">
    <source>
        <dbReference type="ARBA" id="ARBA00007814"/>
    </source>
</evidence>
<dbReference type="OrthoDB" id="6098064at2759"/>
<gene>
    <name evidence="8" type="ORF">MELIAE_LOCUS9319</name>
</gene>
<protein>
    <recommendedName>
        <fullName evidence="7">TROVE domain-containing protein</fullName>
    </recommendedName>
</protein>
<keyword evidence="6" id="KW-0687">Ribonucleoprotein</keyword>
<keyword evidence="5" id="KW-0694">RNA-binding</keyword>
<dbReference type="PANTHER" id="PTHR14202:SF0">
    <property type="entry name" value="RNA-BINDING PROTEIN RO60"/>
    <property type="match status" value="1"/>
</dbReference>
<evidence type="ECO:0000259" key="7">
    <source>
        <dbReference type="PROSITE" id="PS50988"/>
    </source>
</evidence>
<name>A0A9P0FJ57_BRAAE</name>
<dbReference type="Proteomes" id="UP001154078">
    <property type="component" value="Chromosome 6"/>
</dbReference>
<dbReference type="PROSITE" id="PS50988">
    <property type="entry name" value="TROVE"/>
    <property type="match status" value="1"/>
</dbReference>
<evidence type="ECO:0000313" key="8">
    <source>
        <dbReference type="EMBL" id="CAH0559179.1"/>
    </source>
</evidence>
<feature type="domain" description="TROVE" evidence="7">
    <location>
        <begin position="1"/>
        <end position="366"/>
    </location>
</feature>
<evidence type="ECO:0000256" key="5">
    <source>
        <dbReference type="ARBA" id="ARBA00022884"/>
    </source>
</evidence>
<proteinExistence type="inferred from homology"/>
<dbReference type="GO" id="GO:0046872">
    <property type="term" value="F:metal ion binding"/>
    <property type="evidence" value="ECO:0007669"/>
    <property type="project" value="UniProtKB-KW"/>
</dbReference>
<dbReference type="GO" id="GO:0005737">
    <property type="term" value="C:cytoplasm"/>
    <property type="evidence" value="ECO:0007669"/>
    <property type="project" value="UniProtKB-SubCell"/>
</dbReference>
<dbReference type="Pfam" id="PF25045">
    <property type="entry name" value="vWA_Ro60"/>
    <property type="match status" value="1"/>
</dbReference>
<reference evidence="8" key="1">
    <citation type="submission" date="2021-12" db="EMBL/GenBank/DDBJ databases">
        <authorList>
            <person name="King R."/>
        </authorList>
    </citation>
    <scope>NUCLEOTIDE SEQUENCE</scope>
</reference>
<keyword evidence="9" id="KW-1185">Reference proteome</keyword>
<dbReference type="GO" id="GO:0003723">
    <property type="term" value="F:RNA binding"/>
    <property type="evidence" value="ECO:0007669"/>
    <property type="project" value="UniProtKB-KW"/>
</dbReference>
<organism evidence="8 9">
    <name type="scientific">Brassicogethes aeneus</name>
    <name type="common">Rape pollen beetle</name>
    <name type="synonym">Meligethes aeneus</name>
    <dbReference type="NCBI Taxonomy" id="1431903"/>
    <lineage>
        <taxon>Eukaryota</taxon>
        <taxon>Metazoa</taxon>
        <taxon>Ecdysozoa</taxon>
        <taxon>Arthropoda</taxon>
        <taxon>Hexapoda</taxon>
        <taxon>Insecta</taxon>
        <taxon>Pterygota</taxon>
        <taxon>Neoptera</taxon>
        <taxon>Endopterygota</taxon>
        <taxon>Coleoptera</taxon>
        <taxon>Polyphaga</taxon>
        <taxon>Cucujiformia</taxon>
        <taxon>Nitidulidae</taxon>
        <taxon>Meligethinae</taxon>
        <taxon>Brassicogethes</taxon>
    </lineage>
</organism>
<keyword evidence="4" id="KW-0479">Metal-binding</keyword>
<evidence type="ECO:0000313" key="9">
    <source>
        <dbReference type="Proteomes" id="UP001154078"/>
    </source>
</evidence>